<dbReference type="Gene3D" id="3.60.21.10">
    <property type="match status" value="1"/>
</dbReference>
<dbReference type="OrthoDB" id="208387at2"/>
<dbReference type="PANTHER" id="PTHR30337">
    <property type="entry name" value="COMPONENT OF ATP-DEPENDENT DSDNA EXONUCLEASE"/>
    <property type="match status" value="1"/>
</dbReference>
<evidence type="ECO:0000313" key="1">
    <source>
        <dbReference type="EMBL" id="QDV53485.1"/>
    </source>
</evidence>
<name>A0A518IKB7_9PLAN</name>
<keyword evidence="2" id="KW-1185">Reference proteome</keyword>
<dbReference type="KEGG" id="gfm:Enr17x_55600"/>
<organism evidence="1 2">
    <name type="scientific">Gimesia fumaroli</name>
    <dbReference type="NCBI Taxonomy" id="2527976"/>
    <lineage>
        <taxon>Bacteria</taxon>
        <taxon>Pseudomonadati</taxon>
        <taxon>Planctomycetota</taxon>
        <taxon>Planctomycetia</taxon>
        <taxon>Planctomycetales</taxon>
        <taxon>Planctomycetaceae</taxon>
        <taxon>Gimesia</taxon>
    </lineage>
</organism>
<gene>
    <name evidence="1" type="primary">yhaO</name>
    <name evidence="1" type="ORF">Enr17x_55600</name>
</gene>
<dbReference type="InterPro" id="IPR050535">
    <property type="entry name" value="DNA_Repair-Maintenance_Comp"/>
</dbReference>
<protein>
    <submittedName>
        <fullName evidence="1">Putative metallophosphoesterase YhaO</fullName>
    </submittedName>
</protein>
<reference evidence="1 2" key="1">
    <citation type="submission" date="2019-03" db="EMBL/GenBank/DDBJ databases">
        <title>Deep-cultivation of Planctomycetes and their phenomic and genomic characterization uncovers novel biology.</title>
        <authorList>
            <person name="Wiegand S."/>
            <person name="Jogler M."/>
            <person name="Boedeker C."/>
            <person name="Pinto D."/>
            <person name="Vollmers J."/>
            <person name="Rivas-Marin E."/>
            <person name="Kohn T."/>
            <person name="Peeters S.H."/>
            <person name="Heuer A."/>
            <person name="Rast P."/>
            <person name="Oberbeckmann S."/>
            <person name="Bunk B."/>
            <person name="Jeske O."/>
            <person name="Meyerdierks A."/>
            <person name="Storesund J.E."/>
            <person name="Kallscheuer N."/>
            <person name="Luecker S."/>
            <person name="Lage O.M."/>
            <person name="Pohl T."/>
            <person name="Merkel B.J."/>
            <person name="Hornburger P."/>
            <person name="Mueller R.-W."/>
            <person name="Bruemmer F."/>
            <person name="Labrenz M."/>
            <person name="Spormann A.M."/>
            <person name="Op den Camp H."/>
            <person name="Overmann J."/>
            <person name="Amann R."/>
            <person name="Jetten M.S.M."/>
            <person name="Mascher T."/>
            <person name="Medema M.H."/>
            <person name="Devos D.P."/>
            <person name="Kaster A.-K."/>
            <person name="Ovreas L."/>
            <person name="Rohde M."/>
            <person name="Galperin M.Y."/>
            <person name="Jogler C."/>
        </authorList>
    </citation>
    <scope>NUCLEOTIDE SEQUENCE [LARGE SCALE GENOMIC DNA]</scope>
    <source>
        <strain evidence="1 2">Enr17</strain>
    </source>
</reference>
<evidence type="ECO:0000313" key="2">
    <source>
        <dbReference type="Proteomes" id="UP000318313"/>
    </source>
</evidence>
<proteinExistence type="predicted"/>
<dbReference type="RefSeq" id="WP_145313054.1">
    <property type="nucleotide sequence ID" value="NZ_CP037452.1"/>
</dbReference>
<accession>A0A518IKB7</accession>
<dbReference type="EMBL" id="CP037452">
    <property type="protein sequence ID" value="QDV53485.1"/>
    <property type="molecule type" value="Genomic_DNA"/>
</dbReference>
<dbReference type="PANTHER" id="PTHR30337:SF7">
    <property type="entry name" value="PHOSPHOESTERASE"/>
    <property type="match status" value="1"/>
</dbReference>
<dbReference type="AlphaFoldDB" id="A0A518IKB7"/>
<dbReference type="Proteomes" id="UP000318313">
    <property type="component" value="Chromosome"/>
</dbReference>
<dbReference type="InterPro" id="IPR029052">
    <property type="entry name" value="Metallo-depent_PP-like"/>
</dbReference>
<dbReference type="SUPFAM" id="SSF56300">
    <property type="entry name" value="Metallo-dependent phosphatases"/>
    <property type="match status" value="1"/>
</dbReference>
<sequence length="446" mass="50995">MPFVPTRFIHASNLRLDHQPQGVGAVSKESQISLEDCTLLTFQEIVKACLEHEIDFLLLTGNTFINEDHSIRARIALLDGFQQLASENIQVFVIPGKHDPLSAWDLHSNWPANVTFLSPQDHDTLDILRNEETIATLQVLGAANYKKQQPLKLKQRNQLFNQRDQRALSIGLISANLPVQTADQYGDSNQSIALELTSEFQAANWQSDESNEVTVDYLALCKGTQRHTFEMHPGLAHHPGTSQGLNYDEHKQTGVTLVTVEPQAQLDLRLLKVAAVRWLMIELDLEPETTPQQLKQLMKEALLSRKAARHETLWMVRWLIKGSGELFDSLDSFKRQSSWSSELALEIKDRLPVMLEQAFYLQYRDAYSNRSASDLMHRFQQQIEAFKRETESPLKHLVTHTTQLDQTWHERLGSLTEQMNEQTIFNSAIRNGQTWLNITSDEEVHS</sequence>